<evidence type="ECO:0000256" key="2">
    <source>
        <dbReference type="ARBA" id="ARBA00004555"/>
    </source>
</evidence>
<feature type="region of interest" description="Disordered" evidence="11">
    <location>
        <begin position="1"/>
        <end position="22"/>
    </location>
</feature>
<keyword evidence="8" id="KW-0560">Oxidoreductase</keyword>
<dbReference type="OMA" id="SGANCHP"/>
<dbReference type="KEGG" id="aqu:100638016"/>
<dbReference type="CDD" id="cd05327">
    <property type="entry name" value="retinol-DH_like_SDR_c_like"/>
    <property type="match status" value="1"/>
</dbReference>
<dbReference type="PRINTS" id="PR00081">
    <property type="entry name" value="GDHRDH"/>
</dbReference>
<evidence type="ECO:0000256" key="10">
    <source>
        <dbReference type="ARBA" id="ARBA00023228"/>
    </source>
</evidence>
<dbReference type="PROSITE" id="PS50020">
    <property type="entry name" value="WW_DOMAIN_2"/>
    <property type="match status" value="1"/>
</dbReference>
<name>A0A1X7TVA5_AMPQE</name>
<dbReference type="Proteomes" id="UP000007879">
    <property type="component" value="Unassembled WGS sequence"/>
</dbReference>
<dbReference type="InterPro" id="IPR002347">
    <property type="entry name" value="SDR_fam"/>
</dbReference>
<proteinExistence type="inferred from homology"/>
<feature type="domain" description="WW" evidence="12">
    <location>
        <begin position="33"/>
        <end position="66"/>
    </location>
</feature>
<organism evidence="13">
    <name type="scientific">Amphimedon queenslandica</name>
    <name type="common">Sponge</name>
    <dbReference type="NCBI Taxonomy" id="400682"/>
    <lineage>
        <taxon>Eukaryota</taxon>
        <taxon>Metazoa</taxon>
        <taxon>Porifera</taxon>
        <taxon>Demospongiae</taxon>
        <taxon>Heteroscleromorpha</taxon>
        <taxon>Haplosclerida</taxon>
        <taxon>Niphatidae</taxon>
        <taxon>Amphimedon</taxon>
    </lineage>
</organism>
<dbReference type="InParanoid" id="A0A1X7TVA5"/>
<evidence type="ECO:0000256" key="6">
    <source>
        <dbReference type="ARBA" id="ARBA00022703"/>
    </source>
</evidence>
<keyword evidence="6" id="KW-0053">Apoptosis</keyword>
<dbReference type="Gene3D" id="3.40.50.720">
    <property type="entry name" value="NAD(P)-binding Rossmann-like Domain"/>
    <property type="match status" value="1"/>
</dbReference>
<dbReference type="GO" id="GO:0005764">
    <property type="term" value="C:lysosome"/>
    <property type="evidence" value="ECO:0007669"/>
    <property type="project" value="UniProtKB-SubCell"/>
</dbReference>
<dbReference type="SUPFAM" id="SSF51735">
    <property type="entry name" value="NAD(P)-binding Rossmann-fold domains"/>
    <property type="match status" value="1"/>
</dbReference>
<dbReference type="GO" id="GO:0016491">
    <property type="term" value="F:oxidoreductase activity"/>
    <property type="evidence" value="ECO:0007669"/>
    <property type="project" value="UniProtKB-KW"/>
</dbReference>
<evidence type="ECO:0000256" key="5">
    <source>
        <dbReference type="ARBA" id="ARBA00022687"/>
    </source>
</evidence>
<dbReference type="PANTHER" id="PTHR24320:SF282">
    <property type="entry name" value="WW DOMAIN-CONTAINING OXIDOREDUCTASE"/>
    <property type="match status" value="1"/>
</dbReference>
<protein>
    <recommendedName>
        <fullName evidence="4">WW domain-containing oxidoreductase</fullName>
    </recommendedName>
</protein>
<evidence type="ECO:0000256" key="1">
    <source>
        <dbReference type="ARBA" id="ARBA00004371"/>
    </source>
</evidence>
<dbReference type="eggNOG" id="KOG1208">
    <property type="taxonomic scope" value="Eukaryota"/>
</dbReference>
<dbReference type="EnsemblMetazoa" id="Aqu2.1.18820_001">
    <property type="protein sequence ID" value="Aqu2.1.18820_001"/>
    <property type="gene ID" value="Aqu2.1.18820"/>
</dbReference>
<evidence type="ECO:0000256" key="8">
    <source>
        <dbReference type="ARBA" id="ARBA00023002"/>
    </source>
</evidence>
<dbReference type="InterPro" id="IPR036020">
    <property type="entry name" value="WW_dom_sf"/>
</dbReference>
<dbReference type="GO" id="GO:0006915">
    <property type="term" value="P:apoptotic process"/>
    <property type="evidence" value="ECO:0007669"/>
    <property type="project" value="UniProtKB-KW"/>
</dbReference>
<keyword evidence="10" id="KW-0458">Lysosome</keyword>
<dbReference type="FunCoup" id="A0A1X7TVA5">
    <property type="interactions" value="200"/>
</dbReference>
<dbReference type="OrthoDB" id="9989144at2759"/>
<dbReference type="PANTHER" id="PTHR24320">
    <property type="entry name" value="RETINOL DEHYDROGENASE"/>
    <property type="match status" value="1"/>
</dbReference>
<dbReference type="CDD" id="cd00201">
    <property type="entry name" value="WW"/>
    <property type="match status" value="1"/>
</dbReference>
<evidence type="ECO:0000256" key="9">
    <source>
        <dbReference type="ARBA" id="ARBA00023034"/>
    </source>
</evidence>
<evidence type="ECO:0000256" key="3">
    <source>
        <dbReference type="ARBA" id="ARBA00006484"/>
    </source>
</evidence>
<evidence type="ECO:0000313" key="13">
    <source>
        <dbReference type="EnsemblMetazoa" id="Aqu2.1.18820_001"/>
    </source>
</evidence>
<evidence type="ECO:0000256" key="7">
    <source>
        <dbReference type="ARBA" id="ARBA00022857"/>
    </source>
</evidence>
<dbReference type="InterPro" id="IPR001202">
    <property type="entry name" value="WW_dom"/>
</dbReference>
<dbReference type="Pfam" id="PF00397">
    <property type="entry name" value="WW"/>
    <property type="match status" value="1"/>
</dbReference>
<comment type="similarity">
    <text evidence="3">Belongs to the short-chain dehydrogenases/reductases (SDR) family.</text>
</comment>
<keyword evidence="5" id="KW-0879">Wnt signaling pathway</keyword>
<dbReference type="SUPFAM" id="SSF51045">
    <property type="entry name" value="WW domain"/>
    <property type="match status" value="1"/>
</dbReference>
<dbReference type="FunFam" id="3.40.50.720:FF:000353">
    <property type="entry name" value="WW domain-containing oxidoreductase"/>
    <property type="match status" value="1"/>
</dbReference>
<dbReference type="SMART" id="SM00456">
    <property type="entry name" value="WW"/>
    <property type="match status" value="2"/>
</dbReference>
<dbReference type="EnsemblMetazoa" id="XM_011408454.2">
    <property type="protein sequence ID" value="XP_011406756.1"/>
    <property type="gene ID" value="LOC100638016"/>
</dbReference>
<evidence type="ECO:0000256" key="11">
    <source>
        <dbReference type="SAM" id="MobiDB-lite"/>
    </source>
</evidence>
<evidence type="ECO:0000259" key="12">
    <source>
        <dbReference type="PROSITE" id="PS50020"/>
    </source>
</evidence>
<dbReference type="Pfam" id="PF00106">
    <property type="entry name" value="adh_short"/>
    <property type="match status" value="1"/>
</dbReference>
<dbReference type="Gene3D" id="2.20.70.10">
    <property type="match status" value="1"/>
</dbReference>
<dbReference type="GO" id="GO:0005794">
    <property type="term" value="C:Golgi apparatus"/>
    <property type="evidence" value="ECO:0007669"/>
    <property type="project" value="UniProtKB-SubCell"/>
</dbReference>
<dbReference type="STRING" id="400682.A0A1X7TVA5"/>
<evidence type="ECO:0000256" key="4">
    <source>
        <dbReference type="ARBA" id="ARBA00016094"/>
    </source>
</evidence>
<comment type="subcellular location">
    <subcellularLocation>
        <location evidence="2">Golgi apparatus</location>
    </subcellularLocation>
    <subcellularLocation>
        <location evidence="1">Lysosome</location>
    </subcellularLocation>
</comment>
<evidence type="ECO:0000313" key="14">
    <source>
        <dbReference type="Proteomes" id="UP000007879"/>
    </source>
</evidence>
<accession>A0A1X7TVA5</accession>
<dbReference type="GO" id="GO:0016055">
    <property type="term" value="P:Wnt signaling pathway"/>
    <property type="evidence" value="ECO:0007669"/>
    <property type="project" value="UniProtKB-KW"/>
</dbReference>
<gene>
    <name evidence="13" type="primary">100638016</name>
</gene>
<keyword evidence="7" id="KW-0521">NADP</keyword>
<dbReference type="AlphaFoldDB" id="A0A1X7TVA5"/>
<keyword evidence="14" id="KW-1185">Reference proteome</keyword>
<reference evidence="13" key="2">
    <citation type="submission" date="2017-05" db="UniProtKB">
        <authorList>
            <consortium name="EnsemblMetazoa"/>
        </authorList>
    </citation>
    <scope>IDENTIFICATION</scope>
</reference>
<dbReference type="InterPro" id="IPR036291">
    <property type="entry name" value="NAD(P)-bd_dom_sf"/>
</dbReference>
<keyword evidence="9" id="KW-0333">Golgi apparatus</keyword>
<sequence length="437" mass="48902">MASSEEADVRSPPYPDPLESLPYWGHGPGEDITSLPAGWEGRVTSEGRVFFIDHNERETHWSHPVTKMKYRVQSHLSYGWQLFKDEDDAVVFVDHLEGVCSKVDPRLLNRRAFDFPEEYGIRSFNPLQHRLKPYSTADDVLKDISLQGKVAIVTGANSGLGYETARSLASHGAHVILACRDRGRGATAVNLIQKSHPRAKVEHRDLDLASLRSVRLFSEFFIASGLSLDILVCNAGLLEPSFTLTEDGLESHFAVNYLGHFYLINLLKDILSKSTLPRIVIVSSESHWYPSPKSTKLELQYLKNPNRENYNYFAAYGASKLCCILLMQELYRRHPLICTNAVHPGNFLPTGLLRRTNCMYKLLRITARPFTSSVAQAASGIVFCGAHPVMEGVSGLYMYRCSVAEPSGEAQSHGTAAALWDLSTQIIRDKMTQWGKD</sequence>
<reference evidence="14" key="1">
    <citation type="journal article" date="2010" name="Nature">
        <title>The Amphimedon queenslandica genome and the evolution of animal complexity.</title>
        <authorList>
            <person name="Srivastava M."/>
            <person name="Simakov O."/>
            <person name="Chapman J."/>
            <person name="Fahey B."/>
            <person name="Gauthier M.E."/>
            <person name="Mitros T."/>
            <person name="Richards G.S."/>
            <person name="Conaco C."/>
            <person name="Dacre M."/>
            <person name="Hellsten U."/>
            <person name="Larroux C."/>
            <person name="Putnam N.H."/>
            <person name="Stanke M."/>
            <person name="Adamska M."/>
            <person name="Darling A."/>
            <person name="Degnan S.M."/>
            <person name="Oakley T.H."/>
            <person name="Plachetzki D.C."/>
            <person name="Zhai Y."/>
            <person name="Adamski M."/>
            <person name="Calcino A."/>
            <person name="Cummins S.F."/>
            <person name="Goodstein D.M."/>
            <person name="Harris C."/>
            <person name="Jackson D.J."/>
            <person name="Leys S.P."/>
            <person name="Shu S."/>
            <person name="Woodcroft B.J."/>
            <person name="Vervoort M."/>
            <person name="Kosik K.S."/>
            <person name="Manning G."/>
            <person name="Degnan B.M."/>
            <person name="Rokhsar D.S."/>
        </authorList>
    </citation>
    <scope>NUCLEOTIDE SEQUENCE [LARGE SCALE GENOMIC DNA]</scope>
</reference>